<dbReference type="Gene3D" id="2.60.40.1110">
    <property type="match status" value="1"/>
</dbReference>
<dbReference type="InterPro" id="IPR040671">
    <property type="entry name" value="Pullulanase_N2"/>
</dbReference>
<gene>
    <name evidence="8" type="ORF">Srubr_79890</name>
</gene>
<dbReference type="SUPFAM" id="SSF49452">
    <property type="entry name" value="Starch-binding domain-like"/>
    <property type="match status" value="1"/>
</dbReference>
<evidence type="ECO:0000313" key="8">
    <source>
        <dbReference type="EMBL" id="GHI58143.1"/>
    </source>
</evidence>
<feature type="domain" description="Pullulanase N2" evidence="7">
    <location>
        <begin position="73"/>
        <end position="136"/>
    </location>
</feature>
<accession>A0ABQ3RQM9</accession>
<dbReference type="Proteomes" id="UP000646738">
    <property type="component" value="Unassembled WGS sequence"/>
</dbReference>
<evidence type="ECO:0000256" key="2">
    <source>
        <dbReference type="ARBA" id="ARBA00022729"/>
    </source>
</evidence>
<dbReference type="Pfam" id="PF03714">
    <property type="entry name" value="PUD"/>
    <property type="match status" value="1"/>
</dbReference>
<organism evidence="8 9">
    <name type="scientific">Streptomyces rubradiris</name>
    <name type="common">Streptomyces achromogenes subsp. rubradiris</name>
    <dbReference type="NCBI Taxonomy" id="285531"/>
    <lineage>
        <taxon>Bacteria</taxon>
        <taxon>Bacillati</taxon>
        <taxon>Actinomycetota</taxon>
        <taxon>Actinomycetes</taxon>
        <taxon>Kitasatosporales</taxon>
        <taxon>Streptomycetaceae</taxon>
        <taxon>Streptomyces</taxon>
    </lineage>
</organism>
<dbReference type="InterPro" id="IPR005323">
    <property type="entry name" value="CBM41_pullulanase"/>
</dbReference>
<dbReference type="Pfam" id="PF17967">
    <property type="entry name" value="Pullulanase_N2"/>
    <property type="match status" value="1"/>
</dbReference>
<evidence type="ECO:0000313" key="9">
    <source>
        <dbReference type="Proteomes" id="UP000646738"/>
    </source>
</evidence>
<keyword evidence="4" id="KW-0106">Calcium</keyword>
<evidence type="ECO:0000259" key="7">
    <source>
        <dbReference type="Pfam" id="PF17967"/>
    </source>
</evidence>
<dbReference type="InterPro" id="IPR014756">
    <property type="entry name" value="Ig_E-set"/>
</dbReference>
<evidence type="ECO:0000256" key="3">
    <source>
        <dbReference type="ARBA" id="ARBA00022801"/>
    </source>
</evidence>
<protein>
    <submittedName>
        <fullName evidence="8">Uncharacterized protein</fullName>
    </submittedName>
</protein>
<sequence>MKTDAYGAVFEVPLTAGATSLGYIIHKGDEKDLPADRSLDLTADGHEVWLVSGQEKHLLPQPAGTAAALDLTTAEAVWIDRDTVAWNGVAGAASTQLLYSLDGSLTVRDGTLSSDDERWIRLGKTALTDAQKAKFPT</sequence>
<name>A0ABQ3RQM9_STRRR</name>
<feature type="domain" description="Pullulanase carbohydrate-binding module 41" evidence="6">
    <location>
        <begin position="2"/>
        <end position="57"/>
    </location>
</feature>
<dbReference type="InterPro" id="IPR013784">
    <property type="entry name" value="Carb-bd-like_fold"/>
</dbReference>
<keyword evidence="5" id="KW-0326">Glycosidase</keyword>
<dbReference type="SUPFAM" id="SSF81296">
    <property type="entry name" value="E set domains"/>
    <property type="match status" value="1"/>
</dbReference>
<keyword evidence="9" id="KW-1185">Reference proteome</keyword>
<dbReference type="Gene3D" id="2.60.40.1130">
    <property type="entry name" value="Rab geranylgeranyltransferase alpha-subunit, insert domain"/>
    <property type="match status" value="1"/>
</dbReference>
<keyword evidence="2" id="KW-0732">Signal</keyword>
<proteinExistence type="inferred from homology"/>
<comment type="similarity">
    <text evidence="1">Belongs to the glycosyl hydrolase 13 family.</text>
</comment>
<evidence type="ECO:0000256" key="1">
    <source>
        <dbReference type="ARBA" id="ARBA00008061"/>
    </source>
</evidence>
<evidence type="ECO:0000256" key="5">
    <source>
        <dbReference type="ARBA" id="ARBA00023295"/>
    </source>
</evidence>
<comment type="caution">
    <text evidence="8">The sequence shown here is derived from an EMBL/GenBank/DDBJ whole genome shotgun (WGS) entry which is preliminary data.</text>
</comment>
<dbReference type="EMBL" id="BNEA01000015">
    <property type="protein sequence ID" value="GHI58143.1"/>
    <property type="molecule type" value="Genomic_DNA"/>
</dbReference>
<dbReference type="CDD" id="cd10315">
    <property type="entry name" value="CBM41_pullulanase"/>
    <property type="match status" value="1"/>
</dbReference>
<evidence type="ECO:0000256" key="4">
    <source>
        <dbReference type="ARBA" id="ARBA00022837"/>
    </source>
</evidence>
<keyword evidence="3" id="KW-0378">Hydrolase</keyword>
<reference evidence="9" key="1">
    <citation type="submission" date="2023-07" db="EMBL/GenBank/DDBJ databases">
        <title>Whole genome shotgun sequence of Streptomyces achromogenes subsp. rubradiris NBRC 14000.</title>
        <authorList>
            <person name="Komaki H."/>
            <person name="Tamura T."/>
        </authorList>
    </citation>
    <scope>NUCLEOTIDE SEQUENCE [LARGE SCALE GENOMIC DNA]</scope>
    <source>
        <strain evidence="9">NBRC 14000</strain>
    </source>
</reference>
<evidence type="ECO:0000259" key="6">
    <source>
        <dbReference type="Pfam" id="PF03714"/>
    </source>
</evidence>